<evidence type="ECO:0000313" key="3">
    <source>
        <dbReference type="EMBL" id="GLY63808.1"/>
    </source>
</evidence>
<organism evidence="3 4">
    <name type="scientific">Amycolatopsis taiwanensis</name>
    <dbReference type="NCBI Taxonomy" id="342230"/>
    <lineage>
        <taxon>Bacteria</taxon>
        <taxon>Bacillati</taxon>
        <taxon>Actinomycetota</taxon>
        <taxon>Actinomycetes</taxon>
        <taxon>Pseudonocardiales</taxon>
        <taxon>Pseudonocardiaceae</taxon>
        <taxon>Amycolatopsis</taxon>
    </lineage>
</organism>
<feature type="region of interest" description="Disordered" evidence="1">
    <location>
        <begin position="1"/>
        <end position="21"/>
    </location>
</feature>
<feature type="domain" description="PPM-type phosphatase" evidence="2">
    <location>
        <begin position="31"/>
        <end position="217"/>
    </location>
</feature>
<accession>A0A9W6QWN8</accession>
<gene>
    <name evidence="3" type="ORF">Atai01_04270</name>
</gene>
<keyword evidence="4" id="KW-1185">Reference proteome</keyword>
<evidence type="ECO:0000256" key="1">
    <source>
        <dbReference type="SAM" id="MobiDB-lite"/>
    </source>
</evidence>
<reference evidence="3" key="1">
    <citation type="submission" date="2023-03" db="EMBL/GenBank/DDBJ databases">
        <title>Amycolatopsis taiwanensis NBRC 103393.</title>
        <authorList>
            <person name="Ichikawa N."/>
            <person name="Sato H."/>
            <person name="Tonouchi N."/>
        </authorList>
    </citation>
    <scope>NUCLEOTIDE SEQUENCE</scope>
    <source>
        <strain evidence="3">NBRC 103393</strain>
    </source>
</reference>
<protein>
    <recommendedName>
        <fullName evidence="2">PPM-type phosphatase domain-containing protein</fullName>
    </recommendedName>
</protein>
<dbReference type="AlphaFoldDB" id="A0A9W6QWN8"/>
<evidence type="ECO:0000259" key="2">
    <source>
        <dbReference type="Pfam" id="PF13672"/>
    </source>
</evidence>
<name>A0A9W6QWN8_9PSEU</name>
<evidence type="ECO:0000313" key="4">
    <source>
        <dbReference type="Proteomes" id="UP001165136"/>
    </source>
</evidence>
<proteinExistence type="predicted"/>
<dbReference type="Proteomes" id="UP001165136">
    <property type="component" value="Unassembled WGS sequence"/>
</dbReference>
<sequence length="253" mass="26967">MPEIHVAERAGVGPDGKPRPSEDHVVVLENAALVLDGATSSRLDLPSGGWYAGHLAERLAASLHESPGADLAAVLAGAIAEVAVKHDLKPGAAPSSTVAMLRWTADRVDGLVLADSPIVAFGQSGPSVLADDRLATLRRKGRLSSEARVRALRNTEDGFWVAEADPTAARHAVRRSWPRHEVDTVLLATDGVAVAVDDYRILDWSQLLEIGRTQGLSAVLDTVRAAEAGDPGCLRWPRAKPHDDQALIMVDFR</sequence>
<dbReference type="SUPFAM" id="SSF81606">
    <property type="entry name" value="PP2C-like"/>
    <property type="match status" value="1"/>
</dbReference>
<dbReference type="EMBL" id="BSTI01000001">
    <property type="protein sequence ID" value="GLY63808.1"/>
    <property type="molecule type" value="Genomic_DNA"/>
</dbReference>
<comment type="caution">
    <text evidence="3">The sequence shown here is derived from an EMBL/GenBank/DDBJ whole genome shotgun (WGS) entry which is preliminary data.</text>
</comment>
<dbReference type="RefSeq" id="WP_285485660.1">
    <property type="nucleotide sequence ID" value="NZ_BSTI01000001.1"/>
</dbReference>
<dbReference type="InterPro" id="IPR001932">
    <property type="entry name" value="PPM-type_phosphatase-like_dom"/>
</dbReference>
<dbReference type="InterPro" id="IPR036457">
    <property type="entry name" value="PPM-type-like_dom_sf"/>
</dbReference>
<dbReference type="Pfam" id="PF13672">
    <property type="entry name" value="PP2C_2"/>
    <property type="match status" value="1"/>
</dbReference>
<dbReference type="Gene3D" id="3.60.40.10">
    <property type="entry name" value="PPM-type phosphatase domain"/>
    <property type="match status" value="1"/>
</dbReference>